<evidence type="ECO:0000313" key="3">
    <source>
        <dbReference type="Proteomes" id="UP000663869"/>
    </source>
</evidence>
<evidence type="ECO:0000313" key="1">
    <source>
        <dbReference type="EMBL" id="CAF3420821.1"/>
    </source>
</evidence>
<comment type="caution">
    <text evidence="1">The sequence shown here is derived from an EMBL/GenBank/DDBJ whole genome shotgun (WGS) entry which is preliminary data.</text>
</comment>
<gene>
    <name evidence="1" type="ORF">FME351_LOCUS10892</name>
    <name evidence="2" type="ORF">TSG867_LOCUS12991</name>
</gene>
<organism evidence="1 3">
    <name type="scientific">Rotaria socialis</name>
    <dbReference type="NCBI Taxonomy" id="392032"/>
    <lineage>
        <taxon>Eukaryota</taxon>
        <taxon>Metazoa</taxon>
        <taxon>Spiralia</taxon>
        <taxon>Gnathifera</taxon>
        <taxon>Rotifera</taxon>
        <taxon>Eurotatoria</taxon>
        <taxon>Bdelloidea</taxon>
        <taxon>Philodinida</taxon>
        <taxon>Philodinidae</taxon>
        <taxon>Rotaria</taxon>
    </lineage>
</organism>
<proteinExistence type="predicted"/>
<dbReference type="EMBL" id="CAJNYU010001219">
    <property type="protein sequence ID" value="CAF3420821.1"/>
    <property type="molecule type" value="Genomic_DNA"/>
</dbReference>
<accession>A0A818BUD6</accession>
<dbReference type="EMBL" id="CAJOBQ010000678">
    <property type="protein sequence ID" value="CAF4401010.1"/>
    <property type="molecule type" value="Genomic_DNA"/>
</dbReference>
<dbReference type="AlphaFoldDB" id="A0A818BUD6"/>
<name>A0A818BUD6_9BILA</name>
<sequence length="232" mass="27450">MRIHCEDIEQRISHVTDPKRTFIDLYNSVKGSAATRETRMEVVAWIAVCRFDCKLEGGFVRDWIVGKYTTHPNSEDPNDWIEYNINYNHEQIPSMNKNVVPADLDCHLPTHARFDIDRFQDELFKFGIICRSYREKWRYILFVDENTRTGPFTMNLIEPHVTLTHDRIDFDVSNLVLEKNYTRDLGMRIDIQQKPYSIELETVVDNIINVETSDFIRELCVLQKVHATYEPF</sequence>
<evidence type="ECO:0000313" key="2">
    <source>
        <dbReference type="EMBL" id="CAF4401010.1"/>
    </source>
</evidence>
<reference evidence="1" key="1">
    <citation type="submission" date="2021-02" db="EMBL/GenBank/DDBJ databases">
        <authorList>
            <person name="Nowell W R."/>
        </authorList>
    </citation>
    <scope>NUCLEOTIDE SEQUENCE</scope>
</reference>
<dbReference type="Proteomes" id="UP000663862">
    <property type="component" value="Unassembled WGS sequence"/>
</dbReference>
<dbReference type="Proteomes" id="UP000663869">
    <property type="component" value="Unassembled WGS sequence"/>
</dbReference>
<protein>
    <submittedName>
        <fullName evidence="1">Uncharacterized protein</fullName>
    </submittedName>
</protein>